<dbReference type="AlphaFoldDB" id="A0A7L4JI79"/>
<feature type="non-terminal residue" evidence="3">
    <location>
        <position position="1"/>
    </location>
</feature>
<dbReference type="SUPFAM" id="SSF54631">
    <property type="entry name" value="CBS-domain pair"/>
    <property type="match status" value="1"/>
</dbReference>
<dbReference type="EMBL" id="VWPQ01000153">
    <property type="protein sequence ID" value="NXY40663.1"/>
    <property type="molecule type" value="Genomic_DNA"/>
</dbReference>
<proteinExistence type="predicted"/>
<comment type="caution">
    <text evidence="3">The sequence shown here is derived from an EMBL/GenBank/DDBJ whole genome shotgun (WGS) entry which is preliminary data.</text>
</comment>
<evidence type="ECO:0000313" key="3">
    <source>
        <dbReference type="EMBL" id="NXY40663.1"/>
    </source>
</evidence>
<evidence type="ECO:0000313" key="4">
    <source>
        <dbReference type="Proteomes" id="UP000519239"/>
    </source>
</evidence>
<reference evidence="3 4" key="1">
    <citation type="submission" date="2019-09" db="EMBL/GenBank/DDBJ databases">
        <title>Bird 10,000 Genomes (B10K) Project - Family phase.</title>
        <authorList>
            <person name="Zhang G."/>
        </authorList>
    </citation>
    <scope>NUCLEOTIDE SEQUENCE [LARGE SCALE GENOMIC DNA]</scope>
    <source>
        <strain evidence="3">B10K-CU-031-02</strain>
        <tissue evidence="3">Muscle</tissue>
    </source>
</reference>
<name>A0A7L4JI79_9AVES</name>
<keyword evidence="4" id="KW-1185">Reference proteome</keyword>
<dbReference type="PANTHER" id="PTHR11689">
    <property type="entry name" value="CHLORIDE CHANNEL PROTEIN CLC FAMILY MEMBER"/>
    <property type="match status" value="1"/>
</dbReference>
<keyword evidence="1" id="KW-0677">Repeat</keyword>
<dbReference type="OrthoDB" id="428525at2759"/>
<dbReference type="InterPro" id="IPR046342">
    <property type="entry name" value="CBS_dom_sf"/>
</dbReference>
<dbReference type="InterPro" id="IPR051280">
    <property type="entry name" value="Cl-channel/antiporter"/>
</dbReference>
<feature type="non-terminal residue" evidence="3">
    <location>
        <position position="168"/>
    </location>
</feature>
<protein>
    <submittedName>
        <fullName evidence="3">CLCD protein</fullName>
    </submittedName>
</protein>
<dbReference type="Proteomes" id="UP000519239">
    <property type="component" value="Unassembled WGS sequence"/>
</dbReference>
<keyword evidence="2" id="KW-0129">CBS domain</keyword>
<sequence>VRVLHLKENIASLACFLATTSHGEFPDHVEVFQGTINRLELCVLLENRHISEPETNNESVSSSHPLSYEKIIVEKLPNLLHLTMLLNRYTTDPQYQQLFINLEPYVNKSEMSVQADFSLQHTCVFFHSLGLCHLTIVDPQNQVVGVITGKDLMPFPLEERLRLQLEPQ</sequence>
<gene>
    <name evidence="3" type="primary">Clcd</name>
    <name evidence="3" type="ORF">CEUAER_R13453</name>
</gene>
<dbReference type="GO" id="GO:0015108">
    <property type="term" value="F:chloride transmembrane transporter activity"/>
    <property type="evidence" value="ECO:0007669"/>
    <property type="project" value="TreeGrafter"/>
</dbReference>
<accession>A0A7L4JI79</accession>
<evidence type="ECO:0000256" key="1">
    <source>
        <dbReference type="ARBA" id="ARBA00022737"/>
    </source>
</evidence>
<organism evidence="3 4">
    <name type="scientific">Ceuthmochares aereus</name>
    <dbReference type="NCBI Taxonomy" id="1961834"/>
    <lineage>
        <taxon>Eukaryota</taxon>
        <taxon>Metazoa</taxon>
        <taxon>Chordata</taxon>
        <taxon>Craniata</taxon>
        <taxon>Vertebrata</taxon>
        <taxon>Euteleostomi</taxon>
        <taxon>Archelosauria</taxon>
        <taxon>Archosauria</taxon>
        <taxon>Dinosauria</taxon>
        <taxon>Saurischia</taxon>
        <taxon>Theropoda</taxon>
        <taxon>Coelurosauria</taxon>
        <taxon>Aves</taxon>
        <taxon>Neognathae</taxon>
        <taxon>Neoaves</taxon>
        <taxon>Otidimorphae</taxon>
        <taxon>Cuculiformes</taxon>
        <taxon>Cuculidae</taxon>
        <taxon>Ceuthmochares</taxon>
    </lineage>
</organism>
<dbReference type="PANTHER" id="PTHR11689:SF89">
    <property type="entry name" value="CHLORIDE CHANNEL PROTEIN"/>
    <property type="match status" value="1"/>
</dbReference>
<evidence type="ECO:0000256" key="2">
    <source>
        <dbReference type="ARBA" id="ARBA00023122"/>
    </source>
</evidence>